<dbReference type="AlphaFoldDB" id="A0A0G1LD30"/>
<evidence type="ECO:0000313" key="3">
    <source>
        <dbReference type="Proteomes" id="UP000034826"/>
    </source>
</evidence>
<reference evidence="2 3" key="1">
    <citation type="journal article" date="2015" name="Nature">
        <title>rRNA introns, odd ribosomes, and small enigmatic genomes across a large radiation of phyla.</title>
        <authorList>
            <person name="Brown C.T."/>
            <person name="Hug L.A."/>
            <person name="Thomas B.C."/>
            <person name="Sharon I."/>
            <person name="Castelle C.J."/>
            <person name="Singh A."/>
            <person name="Wilkins M.J."/>
            <person name="Williams K.H."/>
            <person name="Banfield J.F."/>
        </authorList>
    </citation>
    <scope>NUCLEOTIDE SEQUENCE [LARGE SCALE GENOMIC DNA]</scope>
</reference>
<dbReference type="EMBL" id="LCIY01000021">
    <property type="protein sequence ID" value="KKT66592.1"/>
    <property type="molecule type" value="Genomic_DNA"/>
</dbReference>
<dbReference type="GO" id="GO:0009360">
    <property type="term" value="C:DNA polymerase III complex"/>
    <property type="evidence" value="ECO:0007669"/>
    <property type="project" value="InterPro"/>
</dbReference>
<comment type="caution">
    <text evidence="2">The sequence shown here is derived from an EMBL/GenBank/DDBJ whole genome shotgun (WGS) entry which is preliminary data.</text>
</comment>
<evidence type="ECO:0000259" key="1">
    <source>
        <dbReference type="Pfam" id="PF06144"/>
    </source>
</evidence>
<proteinExistence type="predicted"/>
<sequence>MNLEVDKFRREKPGGEIIRLDGDKISETELVEAAEAASLFSVSRLVIIEGLLSRRKSGEKDKLINRIIKSFFLLPSSFFLLLWEPKPAAAGILGKFAKLNDSRIQEFKLTRSLFKLLDSLRPGNGRQMSQLMNETLKSDPAEVVMLMLGRRIVQLLVAKSGIGG</sequence>
<protein>
    <recommendedName>
        <fullName evidence="1">DNA polymerase III delta N-terminal domain-containing protein</fullName>
    </recommendedName>
</protein>
<accession>A0A0G1LD30</accession>
<name>A0A0G1LD30_9BACT</name>
<evidence type="ECO:0000313" key="2">
    <source>
        <dbReference type="EMBL" id="KKT66592.1"/>
    </source>
</evidence>
<dbReference type="InterPro" id="IPR010372">
    <property type="entry name" value="DNA_pol3_delta_N"/>
</dbReference>
<gene>
    <name evidence="2" type="ORF">UW60_C0021G0008</name>
</gene>
<dbReference type="InterPro" id="IPR027417">
    <property type="entry name" value="P-loop_NTPase"/>
</dbReference>
<dbReference type="GO" id="GO:0003887">
    <property type="term" value="F:DNA-directed DNA polymerase activity"/>
    <property type="evidence" value="ECO:0007669"/>
    <property type="project" value="InterPro"/>
</dbReference>
<organism evidence="2 3">
    <name type="scientific">Candidatus Woesebacteria bacterium GW2011_GWA2_44_33</name>
    <dbReference type="NCBI Taxonomy" id="1618564"/>
    <lineage>
        <taxon>Bacteria</taxon>
        <taxon>Candidatus Woeseibacteriota</taxon>
    </lineage>
</organism>
<dbReference type="Proteomes" id="UP000034826">
    <property type="component" value="Unassembled WGS sequence"/>
</dbReference>
<dbReference type="Pfam" id="PF06144">
    <property type="entry name" value="DNA_pol3_delta"/>
    <property type="match status" value="1"/>
</dbReference>
<dbReference type="Gene3D" id="3.40.50.300">
    <property type="entry name" value="P-loop containing nucleotide triphosphate hydrolases"/>
    <property type="match status" value="1"/>
</dbReference>
<dbReference type="GO" id="GO:0003677">
    <property type="term" value="F:DNA binding"/>
    <property type="evidence" value="ECO:0007669"/>
    <property type="project" value="InterPro"/>
</dbReference>
<dbReference type="GO" id="GO:0006260">
    <property type="term" value="P:DNA replication"/>
    <property type="evidence" value="ECO:0007669"/>
    <property type="project" value="InterPro"/>
</dbReference>
<feature type="domain" description="DNA polymerase III delta N-terminal" evidence="1">
    <location>
        <begin position="18"/>
        <end position="87"/>
    </location>
</feature>